<evidence type="ECO:0000256" key="1">
    <source>
        <dbReference type="SAM" id="MobiDB-lite"/>
    </source>
</evidence>
<feature type="compositionally biased region" description="Polar residues" evidence="1">
    <location>
        <begin position="259"/>
        <end position="269"/>
    </location>
</feature>
<dbReference type="RefSeq" id="XP_066675535.1">
    <property type="nucleotide sequence ID" value="XM_066805762.1"/>
</dbReference>
<dbReference type="GeneID" id="92038822"/>
<dbReference type="Pfam" id="PF12090">
    <property type="entry name" value="Spt20_SEP"/>
    <property type="match status" value="1"/>
</dbReference>
<feature type="compositionally biased region" description="Low complexity" evidence="1">
    <location>
        <begin position="548"/>
        <end position="568"/>
    </location>
</feature>
<feature type="region of interest" description="Disordered" evidence="1">
    <location>
        <begin position="243"/>
        <end position="290"/>
    </location>
</feature>
<evidence type="ECO:0000313" key="3">
    <source>
        <dbReference type="EMBL" id="KAK8094762.1"/>
    </source>
</evidence>
<feature type="compositionally biased region" description="Polar residues" evidence="1">
    <location>
        <begin position="641"/>
        <end position="663"/>
    </location>
</feature>
<feature type="compositionally biased region" description="Polar residues" evidence="1">
    <location>
        <begin position="56"/>
        <end position="85"/>
    </location>
</feature>
<feature type="region of interest" description="Disordered" evidence="1">
    <location>
        <begin position="398"/>
        <end position="421"/>
    </location>
</feature>
<gene>
    <name evidence="3" type="ORF">PG997_001447</name>
</gene>
<feature type="region of interest" description="Disordered" evidence="1">
    <location>
        <begin position="588"/>
        <end position="708"/>
    </location>
</feature>
<feature type="region of interest" description="Disordered" evidence="1">
    <location>
        <begin position="445"/>
        <end position="568"/>
    </location>
</feature>
<feature type="compositionally biased region" description="Low complexity" evidence="1">
    <location>
        <begin position="528"/>
        <end position="541"/>
    </location>
</feature>
<evidence type="ECO:0000313" key="4">
    <source>
        <dbReference type="Proteomes" id="UP001433268"/>
    </source>
</evidence>
<feature type="domain" description="Spt20-like SEP" evidence="2">
    <location>
        <begin position="137"/>
        <end position="398"/>
    </location>
</feature>
<accession>A0ABR1XDQ8</accession>
<evidence type="ECO:0000259" key="2">
    <source>
        <dbReference type="Pfam" id="PF12090"/>
    </source>
</evidence>
<feature type="compositionally biased region" description="Gly residues" evidence="1">
    <location>
        <begin position="448"/>
        <end position="463"/>
    </location>
</feature>
<name>A0ABR1XDQ8_9PEZI</name>
<sequence>MAPVVAATPTPVPTHNPNKIKRPPGIQTNGAISARSSPSQSPSMSAKKPPNAAVNGKQQPITHASSASHSVAINGVNGSMANRPNVNRPRRDTNTHNQKKPSLRSASQALDSAGLQNVEPRPAVITDKYILSKFAGSPPSLIVHLHPTHFRFDQQDGIFPYKSPMRVFLEHIRTRTLPHDLLTYFIESGVPFYDGCLIVQVHDHKSAAQAKESNSQPTTTANKTAPFSVHNYNTFITPSPYVPYPKDEANGNDGAAATSGDTKGTAANTNEKENMPAPALPDGQKNGKVPQKSKIITVVLHPTPHSLQTDLMIKASTPADSKADGSMVPPPTPITAMPPTPTTAAAKPPPSKKQKREKMELDGSSIQAAEGQILLATGGPLFLEPTKNAEETISLLEHLADDKHSDPQPLPKGRKRTVAERAADEALAADHEKYMLTLDERLSFTAGGSQGGGESANGNGQSGGATFEPRFERFKVIEDIKRAHAEKKEQEKLHQAEQERKLNEQRKQQQEQQRQQEAEKTRRDQEAARVQARQQQQQQQAEARRIQQEQATARAQAQAQAQAQQAQQQAQQQAAAAAAAQQQAQAQAAAAAAQSPPAMQHQLSQASHGHPPPSPMPGGLQQHRFQNVSQPPVSSPVVRQGTPQNMSSPMVGNVPMQQTNSAMGGSPPRPSSVVQNHGPMSVPMSAGMSARGSQQSHPGGTPRMPNTPMNRPMATPRMTQASPPPGMMASNSQPGQNMMMNGQNMQHMQSSIMAAQLAAQQQRQQIAARQQMAAMQMNGQNPQQQMQQQIQQQFQAQINQQRNSFQQQLVSLQQNGMLTQQAQQQLTQNFQQRVAQLQQQQMHMQNSMNNQQQMGNMNNFASTNGMSPPQMAAMHQMQQQQQQQLMRAQQQQQQQQQNLPPQLLQKQGQIFQHSLQVLAQTYGNPQNIPQELVQKARREAAVKAREMFLQAQAQLRNQQQLHMMQQQQQQQQNMGGNMMQGM</sequence>
<feature type="compositionally biased region" description="Low complexity" evidence="1">
    <location>
        <begin position="33"/>
        <end position="50"/>
    </location>
</feature>
<dbReference type="EMBL" id="JAQQWN010000002">
    <property type="protein sequence ID" value="KAK8094762.1"/>
    <property type="molecule type" value="Genomic_DNA"/>
</dbReference>
<dbReference type="PANTHER" id="PTHR13526:SF8">
    <property type="entry name" value="TRANSCRIPTION FACTOR SPT20 HOMOLOG"/>
    <property type="match status" value="1"/>
</dbReference>
<feature type="region of interest" description="Disordered" evidence="1">
    <location>
        <begin position="1"/>
        <end position="115"/>
    </location>
</feature>
<proteinExistence type="predicted"/>
<feature type="region of interest" description="Disordered" evidence="1">
    <location>
        <begin position="875"/>
        <end position="900"/>
    </location>
</feature>
<organism evidence="3 4">
    <name type="scientific">Apiospora hydei</name>
    <dbReference type="NCBI Taxonomy" id="1337664"/>
    <lineage>
        <taxon>Eukaryota</taxon>
        <taxon>Fungi</taxon>
        <taxon>Dikarya</taxon>
        <taxon>Ascomycota</taxon>
        <taxon>Pezizomycotina</taxon>
        <taxon>Sordariomycetes</taxon>
        <taxon>Xylariomycetidae</taxon>
        <taxon>Amphisphaeriales</taxon>
        <taxon>Apiosporaceae</taxon>
        <taxon>Apiospora</taxon>
    </lineage>
</organism>
<feature type="compositionally biased region" description="Low complexity" evidence="1">
    <location>
        <begin position="628"/>
        <end position="638"/>
    </location>
</feature>
<dbReference type="InterPro" id="IPR021950">
    <property type="entry name" value="Spt20"/>
</dbReference>
<protein>
    <submittedName>
        <fullName evidence="3">SAGA complex subunit spt20</fullName>
    </submittedName>
</protein>
<comment type="caution">
    <text evidence="3">The sequence shown here is derived from an EMBL/GenBank/DDBJ whole genome shotgun (WGS) entry which is preliminary data.</text>
</comment>
<feature type="region of interest" description="Disordered" evidence="1">
    <location>
        <begin position="318"/>
        <end position="358"/>
    </location>
</feature>
<dbReference type="InterPro" id="IPR046468">
    <property type="entry name" value="Spt20-like_SEP"/>
</dbReference>
<feature type="compositionally biased region" description="Pro residues" evidence="1">
    <location>
        <begin position="328"/>
        <end position="349"/>
    </location>
</feature>
<keyword evidence="4" id="KW-1185">Reference proteome</keyword>
<reference evidence="3 4" key="1">
    <citation type="submission" date="2023-01" db="EMBL/GenBank/DDBJ databases">
        <title>Analysis of 21 Apiospora genomes using comparative genomics revels a genus with tremendous synthesis potential of carbohydrate active enzymes and secondary metabolites.</title>
        <authorList>
            <person name="Sorensen T."/>
        </authorList>
    </citation>
    <scope>NUCLEOTIDE SEQUENCE [LARGE SCALE GENOMIC DNA]</scope>
    <source>
        <strain evidence="3 4">CBS 114990</strain>
    </source>
</reference>
<feature type="compositionally biased region" description="Basic and acidic residues" evidence="1">
    <location>
        <begin position="469"/>
        <end position="527"/>
    </location>
</feature>
<dbReference type="Proteomes" id="UP001433268">
    <property type="component" value="Unassembled WGS sequence"/>
</dbReference>
<dbReference type="PANTHER" id="PTHR13526">
    <property type="entry name" value="TRANSCRIPTION FACTOR SPT20 HOMOLOG"/>
    <property type="match status" value="1"/>
</dbReference>